<name>A0A165JIL1_XYLHT</name>
<keyword evidence="2" id="KW-1185">Reference proteome</keyword>
<accession>A0A165JIL1</accession>
<sequence length="166" mass="18703">MFLRHMGHFLHWGSSSPLNLLWCPFSRALAHSRPLFLPRPLSLWCLSPTSKRSPLPLGERAKSAIGRPGVPTLSRIVSLVLLCWLHMLSTILNHHPLVTLVPPPFPPRQRRDQGSRRDESRCTSVSRLCLGRLQIVGDRPTERVLDEDMTGVFREQQAARHGSAPA</sequence>
<reference evidence="1 2" key="1">
    <citation type="journal article" date="2016" name="Fungal Biol.">
        <title>The genome of Xylona heveae provides a window into fungal endophytism.</title>
        <authorList>
            <person name="Gazis R."/>
            <person name="Kuo A."/>
            <person name="Riley R."/>
            <person name="LaButti K."/>
            <person name="Lipzen A."/>
            <person name="Lin J."/>
            <person name="Amirebrahimi M."/>
            <person name="Hesse C.N."/>
            <person name="Spatafora J.W."/>
            <person name="Henrissat B."/>
            <person name="Hainaut M."/>
            <person name="Grigoriev I.V."/>
            <person name="Hibbett D.S."/>
        </authorList>
    </citation>
    <scope>NUCLEOTIDE SEQUENCE [LARGE SCALE GENOMIC DNA]</scope>
    <source>
        <strain evidence="1 2">TC161</strain>
    </source>
</reference>
<protein>
    <submittedName>
        <fullName evidence="1">Uncharacterized protein</fullName>
    </submittedName>
</protein>
<dbReference type="EMBL" id="KV407454">
    <property type="protein sequence ID" value="KZF26288.1"/>
    <property type="molecule type" value="Genomic_DNA"/>
</dbReference>
<proteinExistence type="predicted"/>
<dbReference type="InParanoid" id="A0A165JIL1"/>
<evidence type="ECO:0000313" key="2">
    <source>
        <dbReference type="Proteomes" id="UP000076632"/>
    </source>
</evidence>
<organism evidence="1 2">
    <name type="scientific">Xylona heveae (strain CBS 132557 / TC161)</name>
    <dbReference type="NCBI Taxonomy" id="1328760"/>
    <lineage>
        <taxon>Eukaryota</taxon>
        <taxon>Fungi</taxon>
        <taxon>Dikarya</taxon>
        <taxon>Ascomycota</taxon>
        <taxon>Pezizomycotina</taxon>
        <taxon>Xylonomycetes</taxon>
        <taxon>Xylonales</taxon>
        <taxon>Xylonaceae</taxon>
        <taxon>Xylona</taxon>
    </lineage>
</organism>
<gene>
    <name evidence="1" type="ORF">L228DRAFT_9057</name>
</gene>
<evidence type="ECO:0000313" key="1">
    <source>
        <dbReference type="EMBL" id="KZF26288.1"/>
    </source>
</evidence>
<dbReference type="Proteomes" id="UP000076632">
    <property type="component" value="Unassembled WGS sequence"/>
</dbReference>
<dbReference type="RefSeq" id="XP_018191843.1">
    <property type="nucleotide sequence ID" value="XM_018336953.1"/>
</dbReference>
<dbReference type="AlphaFoldDB" id="A0A165JIL1"/>
<dbReference type="GeneID" id="28902090"/>